<dbReference type="GO" id="GO:0005886">
    <property type="term" value="C:plasma membrane"/>
    <property type="evidence" value="ECO:0007669"/>
    <property type="project" value="TreeGrafter"/>
</dbReference>
<evidence type="ECO:0000313" key="15">
    <source>
        <dbReference type="Proteomes" id="UP001059596"/>
    </source>
</evidence>
<accession>A0A9P9YRE3</accession>
<comment type="subcellular location">
    <subcellularLocation>
        <location evidence="1">Membrane</location>
        <topology evidence="1">Multi-pass membrane protein</topology>
    </subcellularLocation>
</comment>
<evidence type="ECO:0000256" key="6">
    <source>
        <dbReference type="ARBA" id="ARBA00022989"/>
    </source>
</evidence>
<dbReference type="PANTHER" id="PTHR11690:SF243">
    <property type="entry name" value="PICKPOCKET 12-RELATED"/>
    <property type="match status" value="1"/>
</dbReference>
<evidence type="ECO:0000256" key="12">
    <source>
        <dbReference type="RuleBase" id="RU000679"/>
    </source>
</evidence>
<sequence length="118" mass="13365">MSLMKKVHEKIIGLGRKRERRFLRNTSMDVLKYVISDSNLPWWTKLYFTIIFALVVLVAVNLAVGIYNKWDSTPVIIGISSTMTPINQIPFPAITVCNMNQAKKSKVQHLKPGSLGYA</sequence>
<dbReference type="Proteomes" id="UP001059596">
    <property type="component" value="Unassembled WGS sequence"/>
</dbReference>
<evidence type="ECO:0000256" key="1">
    <source>
        <dbReference type="ARBA" id="ARBA00004141"/>
    </source>
</evidence>
<comment type="similarity">
    <text evidence="2 12">Belongs to the amiloride-sensitive sodium channel (TC 1.A.6) family.</text>
</comment>
<evidence type="ECO:0000256" key="13">
    <source>
        <dbReference type="SAM" id="Phobius"/>
    </source>
</evidence>
<reference evidence="14" key="1">
    <citation type="journal article" date="2023" name="Genome Biol. Evol.">
        <title>Long-read-based Genome Assembly of Drosophila gunungcola Reveals Fewer Chemosensory Genes in Flower-breeding Species.</title>
        <authorList>
            <person name="Negi A."/>
            <person name="Liao B.Y."/>
            <person name="Yeh S.D."/>
        </authorList>
    </citation>
    <scope>NUCLEOTIDE SEQUENCE</scope>
    <source>
        <strain evidence="14">Sukarami</strain>
    </source>
</reference>
<evidence type="ECO:0000256" key="2">
    <source>
        <dbReference type="ARBA" id="ARBA00007193"/>
    </source>
</evidence>
<evidence type="ECO:0000256" key="11">
    <source>
        <dbReference type="ARBA" id="ARBA00023303"/>
    </source>
</evidence>
<organism evidence="14 15">
    <name type="scientific">Drosophila gunungcola</name>
    <name type="common">fruit fly</name>
    <dbReference type="NCBI Taxonomy" id="103775"/>
    <lineage>
        <taxon>Eukaryota</taxon>
        <taxon>Metazoa</taxon>
        <taxon>Ecdysozoa</taxon>
        <taxon>Arthropoda</taxon>
        <taxon>Hexapoda</taxon>
        <taxon>Insecta</taxon>
        <taxon>Pterygota</taxon>
        <taxon>Neoptera</taxon>
        <taxon>Endopterygota</taxon>
        <taxon>Diptera</taxon>
        <taxon>Brachycera</taxon>
        <taxon>Muscomorpha</taxon>
        <taxon>Ephydroidea</taxon>
        <taxon>Drosophilidae</taxon>
        <taxon>Drosophila</taxon>
        <taxon>Sophophora</taxon>
    </lineage>
</organism>
<keyword evidence="5 12" id="KW-0812">Transmembrane</keyword>
<keyword evidence="9 13" id="KW-0472">Membrane</keyword>
<evidence type="ECO:0000256" key="10">
    <source>
        <dbReference type="ARBA" id="ARBA00023201"/>
    </source>
</evidence>
<keyword evidence="7" id="KW-0915">Sodium</keyword>
<keyword evidence="4 12" id="KW-0894">Sodium channel</keyword>
<keyword evidence="10 12" id="KW-0739">Sodium transport</keyword>
<evidence type="ECO:0000313" key="14">
    <source>
        <dbReference type="EMBL" id="KAI8041769.1"/>
    </source>
</evidence>
<evidence type="ECO:0000256" key="5">
    <source>
        <dbReference type="ARBA" id="ARBA00022692"/>
    </source>
</evidence>
<dbReference type="EMBL" id="JAMKOV010000003">
    <property type="protein sequence ID" value="KAI8041769.1"/>
    <property type="molecule type" value="Genomic_DNA"/>
</dbReference>
<feature type="transmembrane region" description="Helical" evidence="13">
    <location>
        <begin position="46"/>
        <end position="67"/>
    </location>
</feature>
<dbReference type="InterPro" id="IPR001873">
    <property type="entry name" value="ENaC"/>
</dbReference>
<dbReference type="PANTHER" id="PTHR11690">
    <property type="entry name" value="AMILORIDE-SENSITIVE SODIUM CHANNEL-RELATED"/>
    <property type="match status" value="1"/>
</dbReference>
<evidence type="ECO:0000256" key="7">
    <source>
        <dbReference type="ARBA" id="ARBA00023053"/>
    </source>
</evidence>
<keyword evidence="8 12" id="KW-0406">Ion transport</keyword>
<proteinExistence type="inferred from homology"/>
<dbReference type="GO" id="GO:0015280">
    <property type="term" value="F:ligand-gated sodium channel activity"/>
    <property type="evidence" value="ECO:0007669"/>
    <property type="project" value="TreeGrafter"/>
</dbReference>
<gene>
    <name evidence="14" type="ORF">M5D96_006038</name>
</gene>
<comment type="caution">
    <text evidence="14">The sequence shown here is derived from an EMBL/GenBank/DDBJ whole genome shotgun (WGS) entry which is preliminary data.</text>
</comment>
<protein>
    <submittedName>
        <fullName evidence="14">Uncharacterized protein</fullName>
    </submittedName>
</protein>
<name>A0A9P9YRE3_9MUSC</name>
<evidence type="ECO:0000256" key="8">
    <source>
        <dbReference type="ARBA" id="ARBA00023065"/>
    </source>
</evidence>
<dbReference type="AlphaFoldDB" id="A0A9P9YRE3"/>
<keyword evidence="15" id="KW-1185">Reference proteome</keyword>
<keyword evidence="11 12" id="KW-0407">Ion channel</keyword>
<evidence type="ECO:0000256" key="3">
    <source>
        <dbReference type="ARBA" id="ARBA00022448"/>
    </source>
</evidence>
<keyword evidence="6 13" id="KW-1133">Transmembrane helix</keyword>
<dbReference type="Pfam" id="PF00858">
    <property type="entry name" value="ASC"/>
    <property type="match status" value="1"/>
</dbReference>
<keyword evidence="3 12" id="KW-0813">Transport</keyword>
<evidence type="ECO:0000256" key="4">
    <source>
        <dbReference type="ARBA" id="ARBA00022461"/>
    </source>
</evidence>
<feature type="non-terminal residue" evidence="14">
    <location>
        <position position="1"/>
    </location>
</feature>
<evidence type="ECO:0000256" key="9">
    <source>
        <dbReference type="ARBA" id="ARBA00023136"/>
    </source>
</evidence>